<dbReference type="InterPro" id="IPR013096">
    <property type="entry name" value="Cupin_2"/>
</dbReference>
<dbReference type="Proteomes" id="UP000005667">
    <property type="component" value="Chromosome"/>
</dbReference>
<evidence type="ECO:0000313" key="2">
    <source>
        <dbReference type="EMBL" id="CBS86778.1"/>
    </source>
</evidence>
<dbReference type="Pfam" id="PF07883">
    <property type="entry name" value="Cupin_2"/>
    <property type="match status" value="1"/>
</dbReference>
<dbReference type="HOGENOM" id="CLU_131430_2_0_5"/>
<organism evidence="2 3">
    <name type="scientific">Azospirillum lipoferum (strain 4B)</name>
    <dbReference type="NCBI Taxonomy" id="862719"/>
    <lineage>
        <taxon>Bacteria</taxon>
        <taxon>Pseudomonadati</taxon>
        <taxon>Pseudomonadota</taxon>
        <taxon>Alphaproteobacteria</taxon>
        <taxon>Rhodospirillales</taxon>
        <taxon>Azospirillaceae</taxon>
        <taxon>Azospirillum</taxon>
    </lineage>
</organism>
<accession>G7Z799</accession>
<protein>
    <recommendedName>
        <fullName evidence="1">Cupin type-2 domain-containing protein</fullName>
    </recommendedName>
</protein>
<dbReference type="AlphaFoldDB" id="G7Z799"/>
<sequence length="98" mass="10643">MVDLIQEAAELPQSWKSRIVAKIAGANLKIIRMDESGIPFESHSDFDEALFVLEGAMTLDVEGELIEMGAGDFFVVPAGKSHRVLEGSHGVLFLVDAE</sequence>
<name>G7Z799_AZOL4</name>
<gene>
    <name evidence="2" type="ordered locus">AZOLI_1477</name>
</gene>
<evidence type="ECO:0000259" key="1">
    <source>
        <dbReference type="Pfam" id="PF07883"/>
    </source>
</evidence>
<keyword evidence="3" id="KW-1185">Reference proteome</keyword>
<dbReference type="EMBL" id="FQ311868">
    <property type="protein sequence ID" value="CBS86778.1"/>
    <property type="molecule type" value="Genomic_DNA"/>
</dbReference>
<proteinExistence type="predicted"/>
<evidence type="ECO:0000313" key="3">
    <source>
        <dbReference type="Proteomes" id="UP000005667"/>
    </source>
</evidence>
<dbReference type="InterPro" id="IPR014710">
    <property type="entry name" value="RmlC-like_jellyroll"/>
</dbReference>
<dbReference type="SUPFAM" id="SSF51182">
    <property type="entry name" value="RmlC-like cupins"/>
    <property type="match status" value="1"/>
</dbReference>
<dbReference type="STRING" id="862719.AZOLI_1477"/>
<reference evidence="3" key="1">
    <citation type="journal article" date="2011" name="PLoS Genet.">
        <title>Azospirillum genomes reveal transition of bacteria from aquatic to terrestrial environments.</title>
        <authorList>
            <person name="Wisniewski-Dye F."/>
            <person name="Borziak K."/>
            <person name="Khalsa-Moyers G."/>
            <person name="Alexandre G."/>
            <person name="Sukharnikov L.O."/>
            <person name="Wuichet K."/>
            <person name="Hurst G.B."/>
            <person name="McDonald W.H."/>
            <person name="Robertson J.S."/>
            <person name="Barbe V."/>
            <person name="Calteau A."/>
            <person name="Rouy Z."/>
            <person name="Mangenot S."/>
            <person name="Prigent-Combaret C."/>
            <person name="Normand P."/>
            <person name="Boyer M."/>
            <person name="Siguier P."/>
            <person name="Dessaux Y."/>
            <person name="Elmerich C."/>
            <person name="Condemine G."/>
            <person name="Krishnen G."/>
            <person name="Kennedy I."/>
            <person name="Paterson A.H."/>
            <person name="Gonzalez V."/>
            <person name="Mavingui P."/>
            <person name="Zhulin I.B."/>
        </authorList>
    </citation>
    <scope>NUCLEOTIDE SEQUENCE [LARGE SCALE GENOMIC DNA]</scope>
    <source>
        <strain evidence="3">4B</strain>
    </source>
</reference>
<dbReference type="Gene3D" id="2.60.120.10">
    <property type="entry name" value="Jelly Rolls"/>
    <property type="match status" value="1"/>
</dbReference>
<dbReference type="OrthoDB" id="9794183at2"/>
<feature type="domain" description="Cupin type-2" evidence="1">
    <location>
        <begin position="37"/>
        <end position="84"/>
    </location>
</feature>
<dbReference type="InterPro" id="IPR011051">
    <property type="entry name" value="RmlC_Cupin_sf"/>
</dbReference>
<dbReference type="KEGG" id="ali:AZOLI_1477"/>